<evidence type="ECO:0000313" key="2">
    <source>
        <dbReference type="Proteomes" id="UP001290462"/>
    </source>
</evidence>
<gene>
    <name evidence="1" type="ORF">RAK27_09015</name>
</gene>
<organism evidence="1 2">
    <name type="scientific">Carnobacterium maltaromaticum</name>
    <name type="common">Carnobacterium piscicola</name>
    <dbReference type="NCBI Taxonomy" id="2751"/>
    <lineage>
        <taxon>Bacteria</taxon>
        <taxon>Bacillati</taxon>
        <taxon>Bacillota</taxon>
        <taxon>Bacilli</taxon>
        <taxon>Lactobacillales</taxon>
        <taxon>Carnobacteriaceae</taxon>
        <taxon>Carnobacterium</taxon>
    </lineage>
</organism>
<sequence>MEKALQNKNILFLCPAFFNYEKKLTQAMENLGANVDFYDERPSNTFFSKSFLRINRNLVKRQIKKYYDEILSEIEGKKYDFILISQAEATPLYFIEQIKNKQATARMVLLLWDSIANKINTVEKIPFFDEVFSFDKKDCDSYALTFRPLFFDYGYEKIATEKVEMKFDLFFVGTVHSDRYSLLKKVKEQFENNSLNVFYYLYFPSKIIYYFKKLTTRELTGSKIDEFSFVGLPSENLVATLKSSKTVIDIQHPLQTGLTMRTIEMLGANRKMITTNKDVMNYDFYNSANICVINRENPIIPIEFMESSYIPVKDEIKQRYSINYFILELLNLTNDSHNYYI</sequence>
<protein>
    <submittedName>
        <fullName evidence="1">Lipopolysaccharide biosynthesis protein</fullName>
    </submittedName>
</protein>
<accession>A0AAW9K1Y8</accession>
<name>A0AAW9K1Y8_CARML</name>
<dbReference type="EMBL" id="JAVBVO010000003">
    <property type="protein sequence ID" value="MDZ5758791.1"/>
    <property type="molecule type" value="Genomic_DNA"/>
</dbReference>
<dbReference type="AlphaFoldDB" id="A0AAW9K1Y8"/>
<reference evidence="1" key="1">
    <citation type="submission" date="2023-08" db="EMBL/GenBank/DDBJ databases">
        <title>Genomic characterization of piscicolin 126 produced by Carnobacterium maltaromaticum CM22 strain isolated from salmon (Salmo salar).</title>
        <authorList>
            <person name="Gonzalez-Gragera E."/>
            <person name="Garcia-Lopez J.D."/>
            <person name="Teso-Perez C."/>
            <person name="Gimenez-Hernandez I."/>
            <person name="Peralta-Sanchez J.M."/>
            <person name="Valdivia E."/>
            <person name="Montalban-Lopez M."/>
            <person name="Martin-Platero A.M."/>
            <person name="Banos A."/>
            <person name="Martinez-Bueno M."/>
        </authorList>
    </citation>
    <scope>NUCLEOTIDE SEQUENCE</scope>
    <source>
        <strain evidence="1">CM22</strain>
    </source>
</reference>
<dbReference type="RefSeq" id="WP_010051528.1">
    <property type="nucleotide sequence ID" value="NZ_JAVBVO010000003.1"/>
</dbReference>
<comment type="caution">
    <text evidence="1">The sequence shown here is derived from an EMBL/GenBank/DDBJ whole genome shotgun (WGS) entry which is preliminary data.</text>
</comment>
<evidence type="ECO:0000313" key="1">
    <source>
        <dbReference type="EMBL" id="MDZ5758791.1"/>
    </source>
</evidence>
<dbReference type="Proteomes" id="UP001290462">
    <property type="component" value="Unassembled WGS sequence"/>
</dbReference>
<proteinExistence type="predicted"/>